<feature type="binding site" evidence="7">
    <location>
        <position position="511"/>
    </location>
    <ligand>
        <name>L-aspartate</name>
        <dbReference type="ChEBI" id="CHEBI:29991"/>
    </ligand>
</feature>
<feature type="binding site" evidence="7">
    <location>
        <position position="244"/>
    </location>
    <ligand>
        <name>L-aspartate</name>
        <dbReference type="ChEBI" id="CHEBI:29991"/>
    </ligand>
</feature>
<dbReference type="InterPro" id="IPR006195">
    <property type="entry name" value="aa-tRNA-synth_II"/>
</dbReference>
<dbReference type="SUPFAM" id="SSF50249">
    <property type="entry name" value="Nucleic acid-binding proteins"/>
    <property type="match status" value="1"/>
</dbReference>
<protein>
    <recommendedName>
        <fullName evidence="7">Aspartate--tRNA(Asp/Asn) ligase</fullName>
        <ecNumber evidence="7">6.1.1.23</ecNumber>
    </recommendedName>
    <alternativeName>
        <fullName evidence="7">Aspartyl-tRNA synthetase</fullName>
        <shortName evidence="7">AspRS</shortName>
    </alternativeName>
    <alternativeName>
        <fullName evidence="7">Non-discriminating aspartyl-tRNA synthetase</fullName>
        <shortName evidence="7">ND-AspRS</shortName>
    </alternativeName>
</protein>
<dbReference type="InterPro" id="IPR029351">
    <property type="entry name" value="GAD_dom"/>
</dbReference>
<reference evidence="10" key="2">
    <citation type="submission" date="2011-02" db="EMBL/GenBank/DDBJ databases">
        <title>The complete genome of Desulfurobacterium thermolithotrophum DSM 11699.</title>
        <authorList>
            <consortium name="US DOE Joint Genome Institute (JGI-PGF)"/>
            <person name="Lucas S."/>
            <person name="Copeland A."/>
            <person name="Lapidus A."/>
            <person name="Bruce D."/>
            <person name="Goodwin L."/>
            <person name="Pitluck S."/>
            <person name="Kyrpides N."/>
            <person name="Mavromatis K."/>
            <person name="Pagani I."/>
            <person name="Ivanova N."/>
            <person name="Mikhailova N."/>
            <person name="Daligault H."/>
            <person name="Detter J.C."/>
            <person name="Tapia R."/>
            <person name="Han C."/>
            <person name="Land M."/>
            <person name="Hauser L."/>
            <person name="Markowitz V."/>
            <person name="Cheng J.-F."/>
            <person name="Hugenholtz P."/>
            <person name="Woyke T."/>
            <person name="Wu D."/>
            <person name="Spring S."/>
            <person name="Brambilla E."/>
            <person name="Klenk H.-P."/>
            <person name="Eisen J.A."/>
        </authorList>
    </citation>
    <scope>NUCLEOTIDE SEQUENCE [LARGE SCALE GENOMIC DNA]</scope>
    <source>
        <strain evidence="10">DSM 11699 / BSA</strain>
    </source>
</reference>
<feature type="site" description="Important for tRNA non-discrimination" evidence="7">
    <location>
        <position position="54"/>
    </location>
</feature>
<dbReference type="InterPro" id="IPR004365">
    <property type="entry name" value="NA-bd_OB_tRNA"/>
</dbReference>
<feature type="binding site" evidence="7">
    <location>
        <position position="198"/>
    </location>
    <ligand>
        <name>L-aspartate</name>
        <dbReference type="ChEBI" id="CHEBI:29991"/>
    </ligand>
</feature>
<feature type="binding site" evidence="7">
    <location>
        <position position="504"/>
    </location>
    <ligand>
        <name>ATP</name>
        <dbReference type="ChEBI" id="CHEBI:30616"/>
    </ligand>
</feature>
<evidence type="ECO:0000256" key="6">
    <source>
        <dbReference type="ARBA" id="ARBA00023146"/>
    </source>
</evidence>
<evidence type="ECO:0000256" key="5">
    <source>
        <dbReference type="ARBA" id="ARBA00022917"/>
    </source>
</evidence>
<dbReference type="Gene3D" id="3.30.930.10">
    <property type="entry name" value="Bira Bifunctional Protein, Domain 2"/>
    <property type="match status" value="1"/>
</dbReference>
<dbReference type="EC" id="6.1.1.23" evidence="7"/>
<dbReference type="CDD" id="cd04317">
    <property type="entry name" value="EcAspRS_like_N"/>
    <property type="match status" value="1"/>
</dbReference>
<dbReference type="InterPro" id="IPR045864">
    <property type="entry name" value="aa-tRNA-synth_II/BPL/LPL"/>
</dbReference>
<dbReference type="STRING" id="868864.Dester_0649"/>
<dbReference type="InterPro" id="IPR012340">
    <property type="entry name" value="NA-bd_OB-fold"/>
</dbReference>
<dbReference type="Pfam" id="PF01336">
    <property type="entry name" value="tRNA_anti-codon"/>
    <property type="match status" value="1"/>
</dbReference>
<evidence type="ECO:0000256" key="7">
    <source>
        <dbReference type="HAMAP-Rule" id="MF_00044"/>
    </source>
</evidence>
<dbReference type="HOGENOM" id="CLU_014330_3_2_0"/>
<dbReference type="NCBIfam" id="TIGR00459">
    <property type="entry name" value="aspS_bact"/>
    <property type="match status" value="1"/>
</dbReference>
<evidence type="ECO:0000259" key="8">
    <source>
        <dbReference type="PROSITE" id="PS50862"/>
    </source>
</evidence>
<dbReference type="PANTHER" id="PTHR22594:SF5">
    <property type="entry name" value="ASPARTATE--TRNA LIGASE, MITOCHONDRIAL"/>
    <property type="match status" value="1"/>
</dbReference>
<evidence type="ECO:0000256" key="2">
    <source>
        <dbReference type="ARBA" id="ARBA00022598"/>
    </source>
</evidence>
<dbReference type="GO" id="GO:0004815">
    <property type="term" value="F:aspartate-tRNA ligase activity"/>
    <property type="evidence" value="ECO:0007669"/>
    <property type="project" value="UniProtKB-UniRule"/>
</dbReference>
<sequence length="611" mass="69905">MTYNSQAKSLKGEVIKMLEHLGEFERTSYCGEVSASDIGKKVKLAGWVDTTRDHGGVVFTDLRDRTGKIQIVFSPEISEELVEKAKKLKDEYVVAIEGEVRRRPSGTENPKLKTGEVEVYAEKLKILNKSLPLPFPVDDDVKVGEDIRLKYRFLDLRRKKMMDNIIFRHKLYQITRNVFNEEGFIEIETPFLTKSTPEGARDFLVPSRIYPGKFYALPQSPQLFKQILMVAGFDRYYQIARCFRDEDLRADRQPEFTQVDFEMSFVREKDVMNIAEKVLRRLYKELLGIEIGEIPVMSYDEAMSRFGTDRPDTRFGLELKEITDIAEKCSFKVFRMVTENGGIVKAINFKGGATLSRKEIDDLTKFVGIYGAKGLAWIKVTDKGLQSPIVKFFTEGEINEILKRLEAEVGDILFFVADKPDVVNAALSNLRLKLGKMADLIDDSKINVLWIVDFPMFEWNEDENRWEALHHPFTSPKEEDVEKLLEDPGKVRARAYDMVLNGVEVGGGSIRIYREDIQEKVFKVIGLSDEEAKERFGFLLEALKYGAPPHGGMAFGLDRLCAIMRGEESIRDVIAFPKTQRGQCLLTGAPDTVRPEQLEELHIEITKEEEE</sequence>
<dbReference type="HAMAP" id="MF_00044">
    <property type="entry name" value="Asp_tRNA_synth_type1"/>
    <property type="match status" value="1"/>
</dbReference>
<keyword evidence="4 7" id="KW-0067">ATP-binding</keyword>
<feature type="binding site" evidence="7">
    <location>
        <begin position="244"/>
        <end position="246"/>
    </location>
    <ligand>
        <name>ATP</name>
        <dbReference type="ChEBI" id="CHEBI:30616"/>
    </ligand>
</feature>
<evidence type="ECO:0000313" key="10">
    <source>
        <dbReference type="Proteomes" id="UP000007102"/>
    </source>
</evidence>
<evidence type="ECO:0000256" key="4">
    <source>
        <dbReference type="ARBA" id="ARBA00022840"/>
    </source>
</evidence>
<feature type="binding site" evidence="7">
    <location>
        <position position="470"/>
    </location>
    <ligand>
        <name>L-aspartate</name>
        <dbReference type="ChEBI" id="CHEBI:29991"/>
    </ligand>
</feature>
<dbReference type="GO" id="GO:0006422">
    <property type="term" value="P:aspartyl-tRNA aminoacylation"/>
    <property type="evidence" value="ECO:0007669"/>
    <property type="project" value="UniProtKB-UniRule"/>
</dbReference>
<dbReference type="GO" id="GO:0005737">
    <property type="term" value="C:cytoplasm"/>
    <property type="evidence" value="ECO:0007669"/>
    <property type="project" value="UniProtKB-SubCell"/>
</dbReference>
<keyword evidence="2 7" id="KW-0436">Ligase</keyword>
<dbReference type="InterPro" id="IPR004524">
    <property type="entry name" value="Asp-tRNA-ligase_1"/>
</dbReference>
<dbReference type="Pfam" id="PF00152">
    <property type="entry name" value="tRNA-synt_2"/>
    <property type="match status" value="1"/>
</dbReference>
<feature type="binding site" evidence="7">
    <location>
        <begin position="556"/>
        <end position="559"/>
    </location>
    <ligand>
        <name>ATP</name>
        <dbReference type="ChEBI" id="CHEBI:30616"/>
    </ligand>
</feature>
<feature type="binding site" evidence="7">
    <location>
        <position position="253"/>
    </location>
    <ligand>
        <name>ATP</name>
        <dbReference type="ChEBI" id="CHEBI:30616"/>
    </ligand>
</feature>
<dbReference type="PROSITE" id="PS50862">
    <property type="entry name" value="AA_TRNA_LIGASE_II"/>
    <property type="match status" value="1"/>
</dbReference>
<keyword evidence="6 7" id="KW-0030">Aminoacyl-tRNA synthetase</keyword>
<dbReference type="SUPFAM" id="SSF55261">
    <property type="entry name" value="GAD domain-like"/>
    <property type="match status" value="1"/>
</dbReference>
<dbReference type="InterPro" id="IPR004364">
    <property type="entry name" value="Aa-tRNA-synt_II"/>
</dbReference>
<comment type="subcellular location">
    <subcellularLocation>
        <location evidence="7">Cytoplasm</location>
    </subcellularLocation>
</comment>
<dbReference type="KEGG" id="dte:Dester_0649"/>
<keyword evidence="7" id="KW-0963">Cytoplasm</keyword>
<organism evidence="9 10">
    <name type="scientific">Desulfurobacterium thermolithotrophum (strain DSM 11699 / BSA)</name>
    <dbReference type="NCBI Taxonomy" id="868864"/>
    <lineage>
        <taxon>Bacteria</taxon>
        <taxon>Pseudomonadati</taxon>
        <taxon>Aquificota</taxon>
        <taxon>Aquificia</taxon>
        <taxon>Desulfurobacteriales</taxon>
        <taxon>Desulfurobacteriaceae</taxon>
        <taxon>Desulfurobacterium</taxon>
    </lineage>
</organism>
<dbReference type="AlphaFoldDB" id="F0S377"/>
<gene>
    <name evidence="7" type="primary">aspS</name>
    <name evidence="9" type="ordered locus">Dester_0649</name>
</gene>
<name>F0S377_DESTD</name>
<dbReference type="InterPro" id="IPR047089">
    <property type="entry name" value="Asp-tRNA-ligase_1_N"/>
</dbReference>
<dbReference type="Gene3D" id="2.40.50.140">
    <property type="entry name" value="Nucleic acid-binding proteins"/>
    <property type="match status" value="1"/>
</dbReference>
<proteinExistence type="inferred from homology"/>
<feature type="region of interest" description="Aspartate" evidence="7">
    <location>
        <begin position="222"/>
        <end position="225"/>
    </location>
</feature>
<dbReference type="InterPro" id="IPR004115">
    <property type="entry name" value="GAD-like_sf"/>
</dbReference>
<dbReference type="CDD" id="cd00777">
    <property type="entry name" value="AspRS_core"/>
    <property type="match status" value="1"/>
</dbReference>
<dbReference type="Gene3D" id="3.30.1360.30">
    <property type="entry name" value="GAD-like domain"/>
    <property type="match status" value="1"/>
</dbReference>
<dbReference type="GO" id="GO:0005524">
    <property type="term" value="F:ATP binding"/>
    <property type="evidence" value="ECO:0007669"/>
    <property type="project" value="UniProtKB-UniRule"/>
</dbReference>
<evidence type="ECO:0000256" key="1">
    <source>
        <dbReference type="ARBA" id="ARBA00006303"/>
    </source>
</evidence>
<dbReference type="InterPro" id="IPR047090">
    <property type="entry name" value="AspRS_core"/>
</dbReference>
<reference evidence="9 10" key="1">
    <citation type="journal article" date="2011" name="Stand. Genomic Sci.">
        <title>Complete genome sequence of the thermophilic sulfur-reducer Desulfurobacterium thermolithotrophum type strain (BSA(T)) from a deep-sea hydrothermal vent.</title>
        <authorList>
            <person name="Goker M."/>
            <person name="Daligault H."/>
            <person name="Mwirichia R."/>
            <person name="Lapidus A."/>
            <person name="Lucas S."/>
            <person name="Deshpande S."/>
            <person name="Pagani I."/>
            <person name="Tapia R."/>
            <person name="Cheng J.F."/>
            <person name="Goodwin L."/>
            <person name="Pitluck S."/>
            <person name="Liolios K."/>
            <person name="Ivanova N."/>
            <person name="Mavromatis K."/>
            <person name="Mikhailova N."/>
            <person name="Pati A."/>
            <person name="Chen A."/>
            <person name="Palaniappan K."/>
            <person name="Han C."/>
            <person name="Land M."/>
            <person name="Hauser L."/>
            <person name="Pan C."/>
            <person name="Brambilla E.M."/>
            <person name="Rohde M."/>
            <person name="Spring S."/>
            <person name="Sikorski J."/>
            <person name="Wirth R."/>
            <person name="Detter J.C."/>
            <person name="Woyke T."/>
            <person name="Bristow J."/>
            <person name="Eisen J.A."/>
            <person name="Markowitz V."/>
            <person name="Hugenholtz P."/>
            <person name="Kyrpides N.C."/>
            <person name="Klenk H.P."/>
        </authorList>
    </citation>
    <scope>NUCLEOTIDE SEQUENCE [LARGE SCALE GENOMIC DNA]</scope>
    <source>
        <strain evidence="10">DSM 11699 / BSA</strain>
    </source>
</reference>
<evidence type="ECO:0000256" key="3">
    <source>
        <dbReference type="ARBA" id="ARBA00022741"/>
    </source>
</evidence>
<dbReference type="eggNOG" id="COG0173">
    <property type="taxonomic scope" value="Bacteria"/>
</dbReference>
<dbReference type="GO" id="GO:0003676">
    <property type="term" value="F:nucleic acid binding"/>
    <property type="evidence" value="ECO:0007669"/>
    <property type="project" value="InterPro"/>
</dbReference>
<keyword evidence="3 7" id="KW-0547">Nucleotide-binding</keyword>
<dbReference type="PANTHER" id="PTHR22594">
    <property type="entry name" value="ASPARTYL/LYSYL-TRNA SYNTHETASE"/>
    <property type="match status" value="1"/>
</dbReference>
<keyword evidence="10" id="KW-1185">Reference proteome</keyword>
<evidence type="ECO:0000313" key="9">
    <source>
        <dbReference type="EMBL" id="ADY73299.1"/>
    </source>
</evidence>
<dbReference type="GO" id="GO:0050560">
    <property type="term" value="F:aspartate-tRNA(Asn) ligase activity"/>
    <property type="evidence" value="ECO:0007669"/>
    <property type="project" value="UniProtKB-EC"/>
</dbReference>
<dbReference type="InterPro" id="IPR002312">
    <property type="entry name" value="Asp/Asn-tRNA-synth_IIb"/>
</dbReference>
<accession>F0S377</accession>
<dbReference type="InParanoid" id="F0S377"/>
<dbReference type="FunCoup" id="F0S377">
    <property type="interactions" value="433"/>
</dbReference>
<comment type="catalytic activity">
    <reaction evidence="7">
        <text>tRNA(Asx) + L-aspartate + ATP = L-aspartyl-tRNA(Asx) + AMP + diphosphate</text>
        <dbReference type="Rhea" id="RHEA:18349"/>
        <dbReference type="Rhea" id="RHEA-COMP:9710"/>
        <dbReference type="Rhea" id="RHEA-COMP:9711"/>
        <dbReference type="ChEBI" id="CHEBI:29991"/>
        <dbReference type="ChEBI" id="CHEBI:30616"/>
        <dbReference type="ChEBI" id="CHEBI:33019"/>
        <dbReference type="ChEBI" id="CHEBI:78442"/>
        <dbReference type="ChEBI" id="CHEBI:78516"/>
        <dbReference type="ChEBI" id="CHEBI:456215"/>
        <dbReference type="EC" id="6.1.1.23"/>
    </reaction>
</comment>
<dbReference type="PRINTS" id="PR01042">
    <property type="entry name" value="TRNASYNTHASP"/>
</dbReference>
<feature type="site" description="Important for tRNA non-discrimination" evidence="7">
    <location>
        <position position="106"/>
    </location>
</feature>
<dbReference type="Proteomes" id="UP000007102">
    <property type="component" value="Chromosome"/>
</dbReference>
<comment type="subunit">
    <text evidence="7">Homodimer.</text>
</comment>
<dbReference type="NCBIfam" id="NF001750">
    <property type="entry name" value="PRK00476.1"/>
    <property type="match status" value="1"/>
</dbReference>
<keyword evidence="5 7" id="KW-0648">Protein biosynthesis</keyword>
<dbReference type="SUPFAM" id="SSF55681">
    <property type="entry name" value="Class II aaRS and biotin synthetases"/>
    <property type="match status" value="1"/>
</dbReference>
<comment type="function">
    <text evidence="7">Aspartyl-tRNA synthetase with relaxed tRNA specificity since it is able to aspartylate not only its cognate tRNA(Asp) but also tRNA(Asn). Reaction proceeds in two steps: L-aspartate is first activated by ATP to form Asp-AMP and then transferred to the acceptor end of tRNA(Asp/Asn).</text>
</comment>
<feature type="domain" description="Aminoacyl-transfer RNA synthetases class-II family profile" evidence="8">
    <location>
        <begin position="168"/>
        <end position="577"/>
    </location>
</feature>
<comment type="similarity">
    <text evidence="1 7">Belongs to the class-II aminoacyl-tRNA synthetase family. Type 1 subfamily.</text>
</comment>
<dbReference type="Pfam" id="PF02938">
    <property type="entry name" value="GAD"/>
    <property type="match status" value="1"/>
</dbReference>
<dbReference type="EMBL" id="CP002543">
    <property type="protein sequence ID" value="ADY73299.1"/>
    <property type="molecule type" value="Genomic_DNA"/>
</dbReference>